<gene>
    <name evidence="3" type="ORF">GCM10010285_13240</name>
</gene>
<dbReference type="Pfam" id="PF02627">
    <property type="entry name" value="CMD"/>
    <property type="match status" value="1"/>
</dbReference>
<feature type="domain" description="Carboxymuconolactone decarboxylase-like" evidence="2">
    <location>
        <begin position="20"/>
        <end position="101"/>
    </location>
</feature>
<feature type="compositionally biased region" description="Low complexity" evidence="1">
    <location>
        <begin position="195"/>
        <end position="212"/>
    </location>
</feature>
<evidence type="ECO:0000313" key="4">
    <source>
        <dbReference type="Proteomes" id="UP000597853"/>
    </source>
</evidence>
<evidence type="ECO:0000259" key="2">
    <source>
        <dbReference type="Pfam" id="PF02627"/>
    </source>
</evidence>
<accession>A0ABQ2SQY8</accession>
<dbReference type="NCBIfam" id="TIGR00778">
    <property type="entry name" value="ahpD_dom"/>
    <property type="match status" value="1"/>
</dbReference>
<reference evidence="4" key="1">
    <citation type="journal article" date="2019" name="Int. J. Syst. Evol. Microbiol.">
        <title>The Global Catalogue of Microorganisms (GCM) 10K type strain sequencing project: providing services to taxonomists for standard genome sequencing and annotation.</title>
        <authorList>
            <consortium name="The Broad Institute Genomics Platform"/>
            <consortium name="The Broad Institute Genome Sequencing Center for Infectious Disease"/>
            <person name="Wu L."/>
            <person name="Ma J."/>
        </authorList>
    </citation>
    <scope>NUCLEOTIDE SEQUENCE [LARGE SCALE GENOMIC DNA]</scope>
    <source>
        <strain evidence="4">JCM 4416</strain>
    </source>
</reference>
<dbReference type="EMBL" id="BMTX01000003">
    <property type="protein sequence ID" value="GGS35723.1"/>
    <property type="molecule type" value="Genomic_DNA"/>
</dbReference>
<sequence>MTVEGTTTGSIRVDFAEAVPKAFKALISFDAAAREGLDPALVELVQIRSSQLNGCAYCLHLHTSEAREAGESEERLHMISVWREAGSFFTEPERAALGLAEAVTLVSGGGVPDAVYRRAAATFGEEELARLLAVILAVNTWNRIALSTAKAPGAAPRRARRYRREPGGRLTRAPEGRPPFPPRGGQSPSGGGGRMPQRASSAAPKAWSAGAA</sequence>
<dbReference type="InterPro" id="IPR003779">
    <property type="entry name" value="CMD-like"/>
</dbReference>
<evidence type="ECO:0000313" key="3">
    <source>
        <dbReference type="EMBL" id="GGS35723.1"/>
    </source>
</evidence>
<dbReference type="InterPro" id="IPR004675">
    <property type="entry name" value="AhpD_core"/>
</dbReference>
<organism evidence="3 4">
    <name type="scientific">Streptomyces pseudogriseolus</name>
    <name type="common">Streptomyces gancidicus</name>
    <name type="synonym">Streptomyces rubiginosus</name>
    <dbReference type="NCBI Taxonomy" id="36817"/>
    <lineage>
        <taxon>Bacteria</taxon>
        <taxon>Bacillati</taxon>
        <taxon>Actinomycetota</taxon>
        <taxon>Actinomycetes</taxon>
        <taxon>Kitasatosporales</taxon>
        <taxon>Streptomycetaceae</taxon>
        <taxon>Streptomyces</taxon>
        <taxon>Streptomyces pseudogriseolus group</taxon>
    </lineage>
</organism>
<dbReference type="InterPro" id="IPR029032">
    <property type="entry name" value="AhpD-like"/>
</dbReference>
<dbReference type="Gene3D" id="1.20.1290.10">
    <property type="entry name" value="AhpD-like"/>
    <property type="match status" value="1"/>
</dbReference>
<feature type="region of interest" description="Disordered" evidence="1">
    <location>
        <begin position="149"/>
        <end position="212"/>
    </location>
</feature>
<evidence type="ECO:0000256" key="1">
    <source>
        <dbReference type="SAM" id="MobiDB-lite"/>
    </source>
</evidence>
<proteinExistence type="predicted"/>
<feature type="compositionally biased region" description="Basic and acidic residues" evidence="1">
    <location>
        <begin position="164"/>
        <end position="175"/>
    </location>
</feature>
<dbReference type="PANTHER" id="PTHR34846">
    <property type="entry name" value="4-CARBOXYMUCONOLACTONE DECARBOXYLASE FAMILY PROTEIN (AFU_ORTHOLOGUE AFUA_6G11590)"/>
    <property type="match status" value="1"/>
</dbReference>
<keyword evidence="4" id="KW-1185">Reference proteome</keyword>
<dbReference type="Proteomes" id="UP000597853">
    <property type="component" value="Unassembled WGS sequence"/>
</dbReference>
<protein>
    <recommendedName>
        <fullName evidence="2">Carboxymuconolactone decarboxylase-like domain-containing protein</fullName>
    </recommendedName>
</protein>
<dbReference type="SUPFAM" id="SSF69118">
    <property type="entry name" value="AhpD-like"/>
    <property type="match status" value="1"/>
</dbReference>
<dbReference type="PANTHER" id="PTHR34846:SF10">
    <property type="entry name" value="CYTOPLASMIC PROTEIN"/>
    <property type="match status" value="1"/>
</dbReference>
<comment type="caution">
    <text evidence="3">The sequence shown here is derived from an EMBL/GenBank/DDBJ whole genome shotgun (WGS) entry which is preliminary data.</text>
</comment>
<name>A0ABQ2SQY8_STREZ</name>